<sequence>MQSYDDHLRGRLNEMLALSGAAVDARWREVNDAIFELHVWDPSALTIEVLRLNMMREKIQEWAARGGEVDIALIGWTKVLEFVEQIESVERPCDRDWTVGPIELQYPAAVPVEFDHVASMRRIEEMVTGTGAEGREVVLKLADVFNAHIEDFARRNKCELEVVASDVSKAITSRQGWQIEWAFLWPTYFGQFGVYAYNSWVQQLPGIEWHLAKHMIDTWKSGHGHG</sequence>
<evidence type="ECO:0000313" key="1">
    <source>
        <dbReference type="EMBL" id="NKY00403.1"/>
    </source>
</evidence>
<protein>
    <submittedName>
        <fullName evidence="1">Uncharacterized protein</fullName>
    </submittedName>
</protein>
<dbReference type="AlphaFoldDB" id="A0A846WHL8"/>
<name>A0A846WHL8_9ACTN</name>
<reference evidence="1 2" key="1">
    <citation type="submission" date="2020-04" db="EMBL/GenBank/DDBJ databases">
        <title>MicrobeNet Type strains.</title>
        <authorList>
            <person name="Nicholson A.C."/>
        </authorList>
    </citation>
    <scope>NUCLEOTIDE SEQUENCE [LARGE SCALE GENOMIC DNA]</scope>
    <source>
        <strain evidence="1 2">ATCC BAA-14</strain>
    </source>
</reference>
<dbReference type="Proteomes" id="UP000563898">
    <property type="component" value="Unassembled WGS sequence"/>
</dbReference>
<organism evidence="1 2">
    <name type="scientific">Gordonia polyisoprenivorans</name>
    <dbReference type="NCBI Taxonomy" id="84595"/>
    <lineage>
        <taxon>Bacteria</taxon>
        <taxon>Bacillati</taxon>
        <taxon>Actinomycetota</taxon>
        <taxon>Actinomycetes</taxon>
        <taxon>Mycobacteriales</taxon>
        <taxon>Gordoniaceae</taxon>
        <taxon>Gordonia</taxon>
    </lineage>
</organism>
<gene>
    <name evidence="1" type="ORF">HGA05_02250</name>
</gene>
<comment type="caution">
    <text evidence="1">The sequence shown here is derived from an EMBL/GenBank/DDBJ whole genome shotgun (WGS) entry which is preliminary data.</text>
</comment>
<evidence type="ECO:0000313" key="2">
    <source>
        <dbReference type="Proteomes" id="UP000563898"/>
    </source>
</evidence>
<proteinExistence type="predicted"/>
<accession>A0A846WHL8</accession>
<dbReference type="EMBL" id="JAAXPC010000001">
    <property type="protein sequence ID" value="NKY00403.1"/>
    <property type="molecule type" value="Genomic_DNA"/>
</dbReference>
<dbReference type="RefSeq" id="WP_035728329.1">
    <property type="nucleotide sequence ID" value="NZ_JAAXPC010000001.1"/>
</dbReference>